<dbReference type="Gene3D" id="3.40.50.300">
    <property type="entry name" value="P-loop containing nucleotide triphosphate hydrolases"/>
    <property type="match status" value="1"/>
</dbReference>
<dbReference type="InterPro" id="IPR006549">
    <property type="entry name" value="HAD-SF_hydro_IIIA"/>
</dbReference>
<organism evidence="2">
    <name type="scientific">Rhizopus microsporus var. microsporus</name>
    <dbReference type="NCBI Taxonomy" id="86635"/>
    <lineage>
        <taxon>Eukaryota</taxon>
        <taxon>Fungi</taxon>
        <taxon>Fungi incertae sedis</taxon>
        <taxon>Mucoromycota</taxon>
        <taxon>Mucoromycotina</taxon>
        <taxon>Mucoromycetes</taxon>
        <taxon>Mucorales</taxon>
        <taxon>Mucorineae</taxon>
        <taxon>Rhizopodaceae</taxon>
        <taxon>Rhizopus</taxon>
    </lineage>
</organism>
<dbReference type="GO" id="GO:0046404">
    <property type="term" value="F:ATP-dependent polydeoxyribonucleotide 5'-hydroxyl-kinase activity"/>
    <property type="evidence" value="ECO:0007669"/>
    <property type="project" value="TreeGrafter"/>
</dbReference>
<evidence type="ECO:0000256" key="1">
    <source>
        <dbReference type="SAM" id="MobiDB-lite"/>
    </source>
</evidence>
<dbReference type="GO" id="GO:0006281">
    <property type="term" value="P:DNA repair"/>
    <property type="evidence" value="ECO:0007669"/>
    <property type="project" value="TreeGrafter"/>
</dbReference>
<dbReference type="Gene3D" id="3.40.50.1000">
    <property type="entry name" value="HAD superfamily/HAD-like"/>
    <property type="match status" value="1"/>
</dbReference>
<evidence type="ECO:0000313" key="2">
    <source>
        <dbReference type="EMBL" id="ORE09455.1"/>
    </source>
</evidence>
<dbReference type="InterPro" id="IPR013954">
    <property type="entry name" value="PNK3P"/>
</dbReference>
<sequence>MKREAKEDNNNTEENKKAKKEHPFFNMKRVNKGAIKWINALDTVLIGKTHGKETGKTKIAAFDLDGTLITTKSGRTFPKDEHDWQWWCQAVPKRIEELHTEGYEIVVFSNQNGLNSDKKIKSFKIKIENILNQLSPPVLFMAALAKDKYRKPMTGMWHWFVQQHDQKIDKDACFYIGDAAGRDRKPKKDHSCADRKFADNLQIAFHTPEEFFLNEPKADFEWLGFNAKEHPRDLPLLSPSLPSFPATEKNEVVICVGYPASGKSSFVKKHLVPKGYVYVNQDELKTRDKCIKTCQAALANEKSVVIDNTNPEKSTRQLYIQLAQKAGVPVRCLYFGQDENLAQHNNHYRAIHESSRDLISKIVFRTFKSKFQEPTMKEGFTEIQRVNFVFDGSDKDYEEWRKWWI</sequence>
<dbReference type="OrthoDB" id="19045at2759"/>
<dbReference type="Pfam" id="PF08645">
    <property type="entry name" value="PNK3P"/>
    <property type="match status" value="1"/>
</dbReference>
<dbReference type="AlphaFoldDB" id="A0A1X0RBM7"/>
<protein>
    <submittedName>
        <fullName evidence="2">PNK3P-domain-containing protein</fullName>
    </submittedName>
</protein>
<dbReference type="GO" id="GO:0003690">
    <property type="term" value="F:double-stranded DNA binding"/>
    <property type="evidence" value="ECO:0007669"/>
    <property type="project" value="TreeGrafter"/>
</dbReference>
<feature type="compositionally biased region" description="Basic and acidic residues" evidence="1">
    <location>
        <begin position="1"/>
        <end position="16"/>
    </location>
</feature>
<reference evidence="2" key="1">
    <citation type="journal article" date="2016" name="Proc. Natl. Acad. Sci. U.S.A.">
        <title>Lipid metabolic changes in an early divergent fungus govern the establishment of a mutualistic symbiosis with endobacteria.</title>
        <authorList>
            <person name="Lastovetsky O.A."/>
            <person name="Gaspar M.L."/>
            <person name="Mondo S.J."/>
            <person name="LaButti K.M."/>
            <person name="Sandor L."/>
            <person name="Grigoriev I.V."/>
            <person name="Henry S.A."/>
            <person name="Pawlowska T.E."/>
        </authorList>
    </citation>
    <scope>NUCLEOTIDE SEQUENCE [LARGE SCALE GENOMIC DNA]</scope>
    <source>
        <strain evidence="2">ATCC 52814</strain>
    </source>
</reference>
<dbReference type="PANTHER" id="PTHR12083:SF9">
    <property type="entry name" value="BIFUNCTIONAL POLYNUCLEOTIDE PHOSPHATASE_KINASE"/>
    <property type="match status" value="1"/>
</dbReference>
<dbReference type="InterPro" id="IPR006551">
    <property type="entry name" value="Polynucleotide_phosphatase"/>
</dbReference>
<feature type="region of interest" description="Disordered" evidence="1">
    <location>
        <begin position="1"/>
        <end position="22"/>
    </location>
</feature>
<dbReference type="PANTHER" id="PTHR12083">
    <property type="entry name" value="BIFUNCTIONAL POLYNUCLEOTIDE PHOSPHATASE/KINASE"/>
    <property type="match status" value="1"/>
</dbReference>
<dbReference type="EMBL" id="KV921876">
    <property type="protein sequence ID" value="ORE09455.1"/>
    <property type="molecule type" value="Genomic_DNA"/>
</dbReference>
<dbReference type="FunFam" id="3.40.50.300:FF:000737">
    <property type="entry name" value="Bifunctional polynucleotide phosphatase/kinase"/>
    <property type="match status" value="1"/>
</dbReference>
<gene>
    <name evidence="2" type="ORF">BCV72DRAFT_64656</name>
</gene>
<dbReference type="GO" id="GO:0046403">
    <property type="term" value="F:polynucleotide 3'-phosphatase activity"/>
    <property type="evidence" value="ECO:0007669"/>
    <property type="project" value="TreeGrafter"/>
</dbReference>
<name>A0A1X0RBM7_RHIZD</name>
<dbReference type="NCBIfam" id="TIGR01662">
    <property type="entry name" value="HAD-SF-IIIA"/>
    <property type="match status" value="1"/>
</dbReference>
<dbReference type="InterPro" id="IPR023214">
    <property type="entry name" value="HAD_sf"/>
</dbReference>
<dbReference type="SUPFAM" id="SSF52540">
    <property type="entry name" value="P-loop containing nucleoside triphosphate hydrolases"/>
    <property type="match status" value="1"/>
</dbReference>
<dbReference type="Pfam" id="PF13671">
    <property type="entry name" value="AAA_33"/>
    <property type="match status" value="1"/>
</dbReference>
<dbReference type="Proteomes" id="UP000242414">
    <property type="component" value="Unassembled WGS sequence"/>
</dbReference>
<dbReference type="NCBIfam" id="TIGR01664">
    <property type="entry name" value="DNA-3'-Pase"/>
    <property type="match status" value="1"/>
</dbReference>
<proteinExistence type="predicted"/>
<dbReference type="FunFam" id="3.40.50.1000:FF:000078">
    <property type="entry name" value="Bifunctional polynucleotide phosphatase/kinase"/>
    <property type="match status" value="1"/>
</dbReference>
<dbReference type="SUPFAM" id="SSF56784">
    <property type="entry name" value="HAD-like"/>
    <property type="match status" value="1"/>
</dbReference>
<accession>A0A1X0RBM7</accession>
<dbReference type="InterPro" id="IPR036412">
    <property type="entry name" value="HAD-like_sf"/>
</dbReference>
<dbReference type="InterPro" id="IPR027417">
    <property type="entry name" value="P-loop_NTPase"/>
</dbReference>
<dbReference type="VEuPathDB" id="FungiDB:BCV72DRAFT_64656"/>